<evidence type="ECO:0000256" key="1">
    <source>
        <dbReference type="SAM" id="MobiDB-lite"/>
    </source>
</evidence>
<name>A0A4Q1BLW4_TREME</name>
<dbReference type="AlphaFoldDB" id="A0A4Q1BLW4"/>
<organism evidence="4 5">
    <name type="scientific">Tremella mesenterica</name>
    <name type="common">Jelly fungus</name>
    <dbReference type="NCBI Taxonomy" id="5217"/>
    <lineage>
        <taxon>Eukaryota</taxon>
        <taxon>Fungi</taxon>
        <taxon>Dikarya</taxon>
        <taxon>Basidiomycota</taxon>
        <taxon>Agaricomycotina</taxon>
        <taxon>Tremellomycetes</taxon>
        <taxon>Tremellales</taxon>
        <taxon>Tremellaceae</taxon>
        <taxon>Tremella</taxon>
    </lineage>
</organism>
<evidence type="ECO:0000313" key="5">
    <source>
        <dbReference type="Proteomes" id="UP000289152"/>
    </source>
</evidence>
<feature type="compositionally biased region" description="Pro residues" evidence="1">
    <location>
        <begin position="24"/>
        <end position="34"/>
    </location>
</feature>
<evidence type="ECO:0000256" key="2">
    <source>
        <dbReference type="SAM" id="SignalP"/>
    </source>
</evidence>
<feature type="region of interest" description="Disordered" evidence="1">
    <location>
        <begin position="212"/>
        <end position="247"/>
    </location>
</feature>
<evidence type="ECO:0000259" key="3">
    <source>
        <dbReference type="PROSITE" id="PS50948"/>
    </source>
</evidence>
<feature type="signal peptide" evidence="2">
    <location>
        <begin position="1"/>
        <end position="19"/>
    </location>
</feature>
<accession>A0A4Q1BLW4</accession>
<reference evidence="4 5" key="1">
    <citation type="submission" date="2016-06" db="EMBL/GenBank/DDBJ databases">
        <title>Evolution of pathogenesis and genome organization in the Tremellales.</title>
        <authorList>
            <person name="Cuomo C."/>
            <person name="Litvintseva A."/>
            <person name="Heitman J."/>
            <person name="Chen Y."/>
            <person name="Sun S."/>
            <person name="Springer D."/>
            <person name="Dromer F."/>
            <person name="Young S."/>
            <person name="Zeng Q."/>
            <person name="Chapman S."/>
            <person name="Gujja S."/>
            <person name="Saif S."/>
            <person name="Birren B."/>
        </authorList>
    </citation>
    <scope>NUCLEOTIDE SEQUENCE [LARGE SCALE GENOMIC DNA]</scope>
    <source>
        <strain evidence="4 5">ATCC 28783</strain>
    </source>
</reference>
<dbReference type="VEuPathDB" id="FungiDB:TREMEDRAFT_64787"/>
<proteinExistence type="predicted"/>
<protein>
    <recommendedName>
        <fullName evidence="3">Apple domain-containing protein</fullName>
    </recommendedName>
</protein>
<feature type="region of interest" description="Disordered" evidence="1">
    <location>
        <begin position="18"/>
        <end position="58"/>
    </location>
</feature>
<comment type="caution">
    <text evidence="4">The sequence shown here is derived from an EMBL/GenBank/DDBJ whole genome shotgun (WGS) entry which is preliminary data.</text>
</comment>
<keyword evidence="2" id="KW-0732">Signal</keyword>
<gene>
    <name evidence="4" type="ORF">M231_03971</name>
</gene>
<feature type="compositionally biased region" description="Basic and acidic residues" evidence="1">
    <location>
        <begin position="217"/>
        <end position="239"/>
    </location>
</feature>
<sequence length="355" mass="39410">MRLTTPLLLSLISLLEASARPDPKAQPQPQPQPPQLRYLQPHPPYQPPSIPKSNQKLKVNSQPIIIQDTFLDDDEESISSIQSEGYQEEIIVKTPEEIEEEEQAAWLALREKDRANRGRTGPVGLAEEFAGYARAKKGPRRRRRKNVNKVKKENLKIREFEESGKSELGSLARGFKDEYEKKMGMRKEKVLSGDEDKWRDYAQAETVAAAHSMGKAKKVEDDTERNNKMGKDTESKNGEGNEGEGMEGYSRCLTQGRIVGYARYPGWVLEGDELSGSVPVTPEMSCMSACTHYGEACTGVSFSPSKKSCRLKGITILSWDLRPSTATGDVVDLAGGCEAWAPFVPPEMNAVCCDA</sequence>
<dbReference type="PROSITE" id="PS50948">
    <property type="entry name" value="PAN"/>
    <property type="match status" value="1"/>
</dbReference>
<dbReference type="OrthoDB" id="2564134at2759"/>
<feature type="compositionally biased region" description="Pro residues" evidence="1">
    <location>
        <begin position="41"/>
        <end position="50"/>
    </location>
</feature>
<dbReference type="Pfam" id="PF00024">
    <property type="entry name" value="PAN_1"/>
    <property type="match status" value="1"/>
</dbReference>
<evidence type="ECO:0000313" key="4">
    <source>
        <dbReference type="EMBL" id="RXK38795.1"/>
    </source>
</evidence>
<feature type="domain" description="Apple" evidence="3">
    <location>
        <begin position="252"/>
        <end position="337"/>
    </location>
</feature>
<dbReference type="EMBL" id="SDIL01000042">
    <property type="protein sequence ID" value="RXK38795.1"/>
    <property type="molecule type" value="Genomic_DNA"/>
</dbReference>
<dbReference type="InParanoid" id="A0A4Q1BLW4"/>
<keyword evidence="5" id="KW-1185">Reference proteome</keyword>
<dbReference type="InterPro" id="IPR003609">
    <property type="entry name" value="Pan_app"/>
</dbReference>
<feature type="chain" id="PRO_5020634009" description="Apple domain-containing protein" evidence="2">
    <location>
        <begin position="20"/>
        <end position="355"/>
    </location>
</feature>
<dbReference type="Proteomes" id="UP000289152">
    <property type="component" value="Unassembled WGS sequence"/>
</dbReference>